<gene>
    <name evidence="5" type="ORF">GWI33_002744</name>
</gene>
<keyword evidence="6" id="KW-1185">Reference proteome</keyword>
<dbReference type="Gene3D" id="2.20.25.240">
    <property type="match status" value="1"/>
</dbReference>
<dbReference type="GO" id="GO:0008270">
    <property type="term" value="F:zinc ion binding"/>
    <property type="evidence" value="ECO:0007669"/>
    <property type="project" value="UniProtKB-KW"/>
</dbReference>
<dbReference type="InterPro" id="IPR007588">
    <property type="entry name" value="Znf_FLYWCH"/>
</dbReference>
<dbReference type="AlphaFoldDB" id="A0A834IMM2"/>
<keyword evidence="1" id="KW-0479">Metal-binding</keyword>
<name>A0A834IMM2_RHYFE</name>
<evidence type="ECO:0000256" key="3">
    <source>
        <dbReference type="ARBA" id="ARBA00022833"/>
    </source>
</evidence>
<dbReference type="Proteomes" id="UP000625711">
    <property type="component" value="Unassembled WGS sequence"/>
</dbReference>
<evidence type="ECO:0000259" key="4">
    <source>
        <dbReference type="Pfam" id="PF04500"/>
    </source>
</evidence>
<keyword evidence="2" id="KW-0863">Zinc-finger</keyword>
<accession>A0A834IMM2</accession>
<reference evidence="5" key="1">
    <citation type="submission" date="2020-08" db="EMBL/GenBank/DDBJ databases">
        <title>Genome sequencing and assembly of the red palm weevil Rhynchophorus ferrugineus.</title>
        <authorList>
            <person name="Dias G.B."/>
            <person name="Bergman C.M."/>
            <person name="Manee M."/>
        </authorList>
    </citation>
    <scope>NUCLEOTIDE SEQUENCE</scope>
    <source>
        <strain evidence="5">AA-2017</strain>
        <tissue evidence="5">Whole larva</tissue>
    </source>
</reference>
<dbReference type="EMBL" id="JAACXV010000176">
    <property type="protein sequence ID" value="KAF7282366.1"/>
    <property type="molecule type" value="Genomic_DNA"/>
</dbReference>
<comment type="caution">
    <text evidence="5">The sequence shown here is derived from an EMBL/GenBank/DDBJ whole genome shotgun (WGS) entry which is preliminary data.</text>
</comment>
<evidence type="ECO:0000256" key="1">
    <source>
        <dbReference type="ARBA" id="ARBA00022723"/>
    </source>
</evidence>
<dbReference type="Pfam" id="PF04500">
    <property type="entry name" value="FLYWCH"/>
    <property type="match status" value="1"/>
</dbReference>
<evidence type="ECO:0000256" key="2">
    <source>
        <dbReference type="ARBA" id="ARBA00022771"/>
    </source>
</evidence>
<evidence type="ECO:0000313" key="6">
    <source>
        <dbReference type="Proteomes" id="UP000625711"/>
    </source>
</evidence>
<dbReference type="OrthoDB" id="6679857at2759"/>
<protein>
    <recommendedName>
        <fullName evidence="4">FLYWCH-type domain-containing protein</fullName>
    </recommendedName>
</protein>
<evidence type="ECO:0000313" key="5">
    <source>
        <dbReference type="EMBL" id="KAF7282366.1"/>
    </source>
</evidence>
<keyword evidence="3" id="KW-0862">Zinc</keyword>
<sequence length="97" mass="11341">MSSVYFDVGNKNPKIILDEQSYRVFKKFENKTVWLCSQYFGTRTDRCKSKLTTTGRTIIVSADPHNHAIIPKRDKYYQNMQCQNVTIIREGQNNCQS</sequence>
<feature type="domain" description="FLYWCH-type" evidence="4">
    <location>
        <begin position="11"/>
        <end position="67"/>
    </location>
</feature>
<organism evidence="5 6">
    <name type="scientific">Rhynchophorus ferrugineus</name>
    <name type="common">Red palm weevil</name>
    <name type="synonym">Curculio ferrugineus</name>
    <dbReference type="NCBI Taxonomy" id="354439"/>
    <lineage>
        <taxon>Eukaryota</taxon>
        <taxon>Metazoa</taxon>
        <taxon>Ecdysozoa</taxon>
        <taxon>Arthropoda</taxon>
        <taxon>Hexapoda</taxon>
        <taxon>Insecta</taxon>
        <taxon>Pterygota</taxon>
        <taxon>Neoptera</taxon>
        <taxon>Endopterygota</taxon>
        <taxon>Coleoptera</taxon>
        <taxon>Polyphaga</taxon>
        <taxon>Cucujiformia</taxon>
        <taxon>Curculionidae</taxon>
        <taxon>Dryophthorinae</taxon>
        <taxon>Rhynchophorus</taxon>
    </lineage>
</organism>
<proteinExistence type="predicted"/>